<dbReference type="InterPro" id="IPR011032">
    <property type="entry name" value="GroES-like_sf"/>
</dbReference>
<sequence>MKIIPLRDKIIVKPEARIQSIIDISQMQEADSVGYVIALGDEAKSMGLSLGDRVRFGTAGKEYKDEYLKFEPIKVGEDKCLKMSWQDICWIEDAQA</sequence>
<organism evidence="1">
    <name type="scientific">uncultured Caudovirales phage</name>
    <dbReference type="NCBI Taxonomy" id="2100421"/>
    <lineage>
        <taxon>Viruses</taxon>
        <taxon>Duplodnaviria</taxon>
        <taxon>Heunggongvirae</taxon>
        <taxon>Uroviricota</taxon>
        <taxon>Caudoviricetes</taxon>
        <taxon>Peduoviridae</taxon>
        <taxon>Maltschvirus</taxon>
        <taxon>Maltschvirus maltsch</taxon>
    </lineage>
</organism>
<protein>
    <submittedName>
        <fullName evidence="1">Uncharacterized protein</fullName>
    </submittedName>
</protein>
<dbReference type="InterPro" id="IPR037124">
    <property type="entry name" value="Chaperonin_GroES_sf"/>
</dbReference>
<reference evidence="1" key="1">
    <citation type="submission" date="2020-04" db="EMBL/GenBank/DDBJ databases">
        <authorList>
            <person name="Chiriac C."/>
            <person name="Salcher M."/>
            <person name="Ghai R."/>
            <person name="Kavagutti S V."/>
        </authorList>
    </citation>
    <scope>NUCLEOTIDE SEQUENCE</scope>
</reference>
<name>A0A6J5KQF1_9CAUD</name>
<dbReference type="EMBL" id="LR796171">
    <property type="protein sequence ID" value="CAB4123462.1"/>
    <property type="molecule type" value="Genomic_DNA"/>
</dbReference>
<gene>
    <name evidence="1" type="ORF">UFOVP43_43</name>
</gene>
<dbReference type="GO" id="GO:0006457">
    <property type="term" value="P:protein folding"/>
    <property type="evidence" value="ECO:0007669"/>
    <property type="project" value="InterPro"/>
</dbReference>
<proteinExistence type="predicted"/>
<dbReference type="SMR" id="A0A6J5KQF1"/>
<dbReference type="Gene3D" id="2.30.33.40">
    <property type="entry name" value="GroES chaperonin"/>
    <property type="match status" value="1"/>
</dbReference>
<evidence type="ECO:0000313" key="1">
    <source>
        <dbReference type="EMBL" id="CAB4123462.1"/>
    </source>
</evidence>
<dbReference type="SUPFAM" id="SSF50129">
    <property type="entry name" value="GroES-like"/>
    <property type="match status" value="1"/>
</dbReference>
<accession>A0A6J5KQF1</accession>